<dbReference type="Pfam" id="PF08327">
    <property type="entry name" value="AHSA1"/>
    <property type="match status" value="1"/>
</dbReference>
<accession>A0ABV9CNL0</accession>
<evidence type="ECO:0000313" key="3">
    <source>
        <dbReference type="EMBL" id="MFC4534442.1"/>
    </source>
</evidence>
<dbReference type="InterPro" id="IPR013538">
    <property type="entry name" value="ASHA1/2-like_C"/>
</dbReference>
<protein>
    <submittedName>
        <fullName evidence="3">SRPBCC domain-containing protein</fullName>
    </submittedName>
</protein>
<sequence length="173" mass="18960">MMTAAPSPAATQVYRVYIKATPERVWDAITRPEWTARYGYTGLADYDLRPGGAWRMRATEPFKAACAADGRPVPDVIIEGEVLEVDPPRRLVTTYRMLMDPEIAAERVTVVTHEIKELPGGVCSLTLTHELEGAPKLAELVGGQWEDHGAGGGHAWILSDLKTLLETGKTFAE</sequence>
<dbReference type="Gene3D" id="3.30.530.20">
    <property type="match status" value="1"/>
</dbReference>
<reference evidence="4" key="1">
    <citation type="journal article" date="2019" name="Int. J. Syst. Evol. Microbiol.">
        <title>The Global Catalogue of Microorganisms (GCM) 10K type strain sequencing project: providing services to taxonomists for standard genome sequencing and annotation.</title>
        <authorList>
            <consortium name="The Broad Institute Genomics Platform"/>
            <consortium name="The Broad Institute Genome Sequencing Center for Infectious Disease"/>
            <person name="Wu L."/>
            <person name="Ma J."/>
        </authorList>
    </citation>
    <scope>NUCLEOTIDE SEQUENCE [LARGE SCALE GENOMIC DNA]</scope>
    <source>
        <strain evidence="4">CGMCC 4.7132</strain>
    </source>
</reference>
<dbReference type="EMBL" id="JBHSFP010000022">
    <property type="protein sequence ID" value="MFC4534442.1"/>
    <property type="molecule type" value="Genomic_DNA"/>
</dbReference>
<evidence type="ECO:0000313" key="4">
    <source>
        <dbReference type="Proteomes" id="UP001596004"/>
    </source>
</evidence>
<comment type="similarity">
    <text evidence="1">Belongs to the AHA1 family.</text>
</comment>
<name>A0ABV9CNL0_9ACTN</name>
<organism evidence="3 4">
    <name type="scientific">Sphaerisporangium dianthi</name>
    <dbReference type="NCBI Taxonomy" id="1436120"/>
    <lineage>
        <taxon>Bacteria</taxon>
        <taxon>Bacillati</taxon>
        <taxon>Actinomycetota</taxon>
        <taxon>Actinomycetes</taxon>
        <taxon>Streptosporangiales</taxon>
        <taxon>Streptosporangiaceae</taxon>
        <taxon>Sphaerisporangium</taxon>
    </lineage>
</organism>
<gene>
    <name evidence="3" type="ORF">ACFO60_27105</name>
</gene>
<evidence type="ECO:0000256" key="1">
    <source>
        <dbReference type="ARBA" id="ARBA00006817"/>
    </source>
</evidence>
<dbReference type="RefSeq" id="WP_380845096.1">
    <property type="nucleotide sequence ID" value="NZ_JBHSFP010000022.1"/>
</dbReference>
<feature type="domain" description="Activator of Hsp90 ATPase homologue 1/2-like C-terminal" evidence="2">
    <location>
        <begin position="19"/>
        <end position="148"/>
    </location>
</feature>
<evidence type="ECO:0000259" key="2">
    <source>
        <dbReference type="Pfam" id="PF08327"/>
    </source>
</evidence>
<proteinExistence type="inferred from homology"/>
<dbReference type="Proteomes" id="UP001596004">
    <property type="component" value="Unassembled WGS sequence"/>
</dbReference>
<dbReference type="SUPFAM" id="SSF55961">
    <property type="entry name" value="Bet v1-like"/>
    <property type="match status" value="1"/>
</dbReference>
<keyword evidence="4" id="KW-1185">Reference proteome</keyword>
<comment type="caution">
    <text evidence="3">The sequence shown here is derived from an EMBL/GenBank/DDBJ whole genome shotgun (WGS) entry which is preliminary data.</text>
</comment>
<dbReference type="InterPro" id="IPR023393">
    <property type="entry name" value="START-like_dom_sf"/>
</dbReference>